<organism evidence="8">
    <name type="scientific">Candidatus Berkiella cookevillensis</name>
    <dbReference type="NCBI Taxonomy" id="437022"/>
    <lineage>
        <taxon>Bacteria</taxon>
        <taxon>Pseudomonadati</taxon>
        <taxon>Pseudomonadota</taxon>
        <taxon>Gammaproteobacteria</taxon>
        <taxon>Candidatus Berkiellales</taxon>
        <taxon>Candidatus Berkiellaceae</taxon>
        <taxon>Candidatus Berkiella</taxon>
    </lineage>
</organism>
<keyword evidence="4" id="KW-0547">Nucleotide-binding</keyword>
<evidence type="ECO:0000259" key="7">
    <source>
        <dbReference type="Pfam" id="PF02562"/>
    </source>
</evidence>
<dbReference type="GO" id="GO:0005524">
    <property type="term" value="F:ATP binding"/>
    <property type="evidence" value="ECO:0007669"/>
    <property type="project" value="UniProtKB-KW"/>
</dbReference>
<evidence type="ECO:0000256" key="6">
    <source>
        <dbReference type="ARBA" id="ARBA00039970"/>
    </source>
</evidence>
<feature type="domain" description="PhoH-like protein" evidence="7">
    <location>
        <begin position="134"/>
        <end position="336"/>
    </location>
</feature>
<dbReference type="EMBL" id="LKHV01000006">
    <property type="protein sequence ID" value="KRG18539.1"/>
    <property type="molecule type" value="Genomic_DNA"/>
</dbReference>
<sequence>MNNDLFEPLNSKITSSEISLTPSDNHRLMNLCGRFDEHLRQIEKRLHVEINNRGHIFQIMGEENAVKLASNLIKTLYEETKSNHELTPHHIHLLLQQLQQKLPEKLPVAASESQNTPKQEKPQTLIKIKSGTFRAHSKNQENYIKSILSCDINFGVGPAGTGKTYLAVACAVQALEQDQVKRILLVRPAVEAGERLGFLPGDLAQKIDPYLRPLYDALYEMLGLERTLKLVERNVIELAPLAYMRGRTLNDSFIILDEGQNTTPEQMKMFLTRIGFGSTAVITGDITQVDLPNGHYSGLRHVINVLKGTDGISFTFFDSRDVVRHPLVQKIIEAYEKFEDNHPTKHKK</sequence>
<reference evidence="8" key="1">
    <citation type="submission" date="2015-09" db="EMBL/GenBank/DDBJ databases">
        <title>Draft Genome Sequences of Two Novel Amoeba-resistant Intranuclear Bacteria, Candidatus Berkiella cookevillensis and Candidatus Berkiella aquae.</title>
        <authorList>
            <person name="Mehari Y.T."/>
            <person name="Arivett B.A."/>
            <person name="Farone A.L."/>
            <person name="Gunderson J.H."/>
            <person name="Farone M.B."/>
        </authorList>
    </citation>
    <scope>NUCLEOTIDE SEQUENCE [LARGE SCALE GENOMIC DNA]</scope>
    <source>
        <strain evidence="8">CC99</strain>
    </source>
</reference>
<dbReference type="InterPro" id="IPR003714">
    <property type="entry name" value="PhoH"/>
</dbReference>
<evidence type="ECO:0000256" key="3">
    <source>
        <dbReference type="ARBA" id="ARBA00022490"/>
    </source>
</evidence>
<accession>A0A0Q9YDB2</accession>
<protein>
    <recommendedName>
        <fullName evidence="6">PhoH-like protein</fullName>
    </recommendedName>
</protein>
<dbReference type="SUPFAM" id="SSF52540">
    <property type="entry name" value="P-loop containing nucleoside triphosphate hydrolases"/>
    <property type="match status" value="1"/>
</dbReference>
<dbReference type="Pfam" id="PF02562">
    <property type="entry name" value="PhoH"/>
    <property type="match status" value="1"/>
</dbReference>
<keyword evidence="3" id="KW-0963">Cytoplasm</keyword>
<dbReference type="PANTHER" id="PTHR30473">
    <property type="entry name" value="PROTEIN PHOH"/>
    <property type="match status" value="1"/>
</dbReference>
<dbReference type="InterPro" id="IPR027417">
    <property type="entry name" value="P-loop_NTPase"/>
</dbReference>
<dbReference type="PANTHER" id="PTHR30473:SF1">
    <property type="entry name" value="PHOH-LIKE PROTEIN"/>
    <property type="match status" value="1"/>
</dbReference>
<name>A0A0Q9YDB2_9GAMM</name>
<comment type="similarity">
    <text evidence="2">Belongs to the PhoH family.</text>
</comment>
<dbReference type="FunFam" id="3.40.50.300:FF:000013">
    <property type="entry name" value="PhoH family ATPase"/>
    <property type="match status" value="1"/>
</dbReference>
<dbReference type="AlphaFoldDB" id="A0A0Q9YDB2"/>
<dbReference type="STRING" id="437022.CC99x_01424"/>
<dbReference type="InterPro" id="IPR051451">
    <property type="entry name" value="PhoH2-like"/>
</dbReference>
<dbReference type="GO" id="GO:0005829">
    <property type="term" value="C:cytosol"/>
    <property type="evidence" value="ECO:0007669"/>
    <property type="project" value="TreeGrafter"/>
</dbReference>
<evidence type="ECO:0000313" key="8">
    <source>
        <dbReference type="EMBL" id="KRG18539.1"/>
    </source>
</evidence>
<evidence type="ECO:0000256" key="5">
    <source>
        <dbReference type="ARBA" id="ARBA00022840"/>
    </source>
</evidence>
<evidence type="ECO:0000256" key="4">
    <source>
        <dbReference type="ARBA" id="ARBA00022741"/>
    </source>
</evidence>
<evidence type="ECO:0000256" key="1">
    <source>
        <dbReference type="ARBA" id="ARBA00004496"/>
    </source>
</evidence>
<gene>
    <name evidence="8" type="primary">ybeZ_2</name>
    <name evidence="8" type="ORF">CC99x_01424</name>
</gene>
<comment type="subcellular location">
    <subcellularLocation>
        <location evidence="1">Cytoplasm</location>
    </subcellularLocation>
</comment>
<proteinExistence type="inferred from homology"/>
<evidence type="ECO:0000256" key="2">
    <source>
        <dbReference type="ARBA" id="ARBA00010393"/>
    </source>
</evidence>
<dbReference type="Gene3D" id="3.40.50.300">
    <property type="entry name" value="P-loop containing nucleotide triphosphate hydrolases"/>
    <property type="match status" value="1"/>
</dbReference>
<keyword evidence="5" id="KW-0067">ATP-binding</keyword>
<comment type="caution">
    <text evidence="8">The sequence shown here is derived from an EMBL/GenBank/DDBJ whole genome shotgun (WGS) entry which is preliminary data.</text>
</comment>
<dbReference type="PATRIC" id="fig|1590042.3.peg.1449"/>